<sequence length="98" mass="11262">MSKVVSHLLHENGIQHVVAGGVLVDVKRLNDPSVSHEENCAVTHYWIELGFNYVVDFRARMWMGAEAQHGVFIPEGKFEYRAEERFQFEPVVHPKAGW</sequence>
<dbReference type="RefSeq" id="WP_136492826.1">
    <property type="nucleotide sequence ID" value="NZ_SSBS01000003.1"/>
</dbReference>
<dbReference type="EMBL" id="SSBS01000003">
    <property type="protein sequence ID" value="THF32267.1"/>
    <property type="molecule type" value="Genomic_DNA"/>
</dbReference>
<proteinExistence type="predicted"/>
<dbReference type="Proteomes" id="UP000310574">
    <property type="component" value="Unassembled WGS sequence"/>
</dbReference>
<name>A0AAQ2DBU9_9PSED</name>
<comment type="caution">
    <text evidence="1">The sequence shown here is derived from an EMBL/GenBank/DDBJ whole genome shotgun (WGS) entry which is preliminary data.</text>
</comment>
<dbReference type="AlphaFoldDB" id="A0AAQ2DBU9"/>
<gene>
    <name evidence="1" type="ORF">E5170_11440</name>
</gene>
<organism evidence="1 2">
    <name type="scientific">Pseudomonas atacamensis</name>
    <dbReference type="NCBI Taxonomy" id="2565368"/>
    <lineage>
        <taxon>Bacteria</taxon>
        <taxon>Pseudomonadati</taxon>
        <taxon>Pseudomonadota</taxon>
        <taxon>Gammaproteobacteria</taxon>
        <taxon>Pseudomonadales</taxon>
        <taxon>Pseudomonadaceae</taxon>
        <taxon>Pseudomonas</taxon>
    </lineage>
</organism>
<protein>
    <submittedName>
        <fullName evidence="1">Uncharacterized protein</fullName>
    </submittedName>
</protein>
<accession>A0AAQ2DBU9</accession>
<evidence type="ECO:0000313" key="1">
    <source>
        <dbReference type="EMBL" id="THF32267.1"/>
    </source>
</evidence>
<evidence type="ECO:0000313" key="2">
    <source>
        <dbReference type="Proteomes" id="UP000310574"/>
    </source>
</evidence>
<reference evidence="1 2" key="1">
    <citation type="submission" date="2019-04" db="EMBL/GenBank/DDBJ databases">
        <title>Draft genome sequence of Pseudomonas sp. M7D1 isolated from rhizosphere of plant the flowery desert.</title>
        <authorList>
            <person name="Poblete-Morales M."/>
            <person name="Plaza N."/>
            <person name="Corsini G."/>
            <person name="Silva E."/>
        </authorList>
    </citation>
    <scope>NUCLEOTIDE SEQUENCE [LARGE SCALE GENOMIC DNA]</scope>
    <source>
        <strain evidence="1 2">M7D1</strain>
    </source>
</reference>